<evidence type="ECO:0000313" key="2">
    <source>
        <dbReference type="Proteomes" id="UP000008177"/>
    </source>
</evidence>
<protein>
    <submittedName>
        <fullName evidence="1">Uncharacterized protein</fullName>
    </submittedName>
</protein>
<dbReference type="InParanoid" id="G2Y1U6"/>
<dbReference type="AlphaFoldDB" id="G2Y1U6"/>
<name>G2Y1U6_BOTF4</name>
<proteinExistence type="predicted"/>
<dbReference type="EMBL" id="FQ790282">
    <property type="protein sequence ID" value="CCD46636.1"/>
    <property type="molecule type" value="Genomic_DNA"/>
</dbReference>
<dbReference type="HOGENOM" id="CLU_2793691_0_0_1"/>
<reference evidence="2" key="1">
    <citation type="journal article" date="2011" name="PLoS Genet.">
        <title>Genomic analysis of the necrotrophic fungal pathogens Sclerotinia sclerotiorum and Botrytis cinerea.</title>
        <authorList>
            <person name="Amselem J."/>
            <person name="Cuomo C.A."/>
            <person name="van Kan J.A."/>
            <person name="Viaud M."/>
            <person name="Benito E.P."/>
            <person name="Couloux A."/>
            <person name="Coutinho P.M."/>
            <person name="de Vries R.P."/>
            <person name="Dyer P.S."/>
            <person name="Fillinger S."/>
            <person name="Fournier E."/>
            <person name="Gout L."/>
            <person name="Hahn M."/>
            <person name="Kohn L."/>
            <person name="Lapalu N."/>
            <person name="Plummer K.M."/>
            <person name="Pradier J.M."/>
            <person name="Quevillon E."/>
            <person name="Sharon A."/>
            <person name="Simon A."/>
            <person name="ten Have A."/>
            <person name="Tudzynski B."/>
            <person name="Tudzynski P."/>
            <person name="Wincker P."/>
            <person name="Andrew M."/>
            <person name="Anthouard V."/>
            <person name="Beever R.E."/>
            <person name="Beffa R."/>
            <person name="Benoit I."/>
            <person name="Bouzid O."/>
            <person name="Brault B."/>
            <person name="Chen Z."/>
            <person name="Choquer M."/>
            <person name="Collemare J."/>
            <person name="Cotton P."/>
            <person name="Danchin E.G."/>
            <person name="Da Silva C."/>
            <person name="Gautier A."/>
            <person name="Giraud C."/>
            <person name="Giraud T."/>
            <person name="Gonzalez C."/>
            <person name="Grossetete S."/>
            <person name="Guldener U."/>
            <person name="Henrissat B."/>
            <person name="Howlett B.J."/>
            <person name="Kodira C."/>
            <person name="Kretschmer M."/>
            <person name="Lappartient A."/>
            <person name="Leroch M."/>
            <person name="Levis C."/>
            <person name="Mauceli E."/>
            <person name="Neuveglise C."/>
            <person name="Oeser B."/>
            <person name="Pearson M."/>
            <person name="Poulain J."/>
            <person name="Poussereau N."/>
            <person name="Quesneville H."/>
            <person name="Rascle C."/>
            <person name="Schumacher J."/>
            <person name="Segurens B."/>
            <person name="Sexton A."/>
            <person name="Silva E."/>
            <person name="Sirven C."/>
            <person name="Soanes D.M."/>
            <person name="Talbot N.J."/>
            <person name="Templeton M."/>
            <person name="Yandava C."/>
            <person name="Yarden O."/>
            <person name="Zeng Q."/>
            <person name="Rollins J.A."/>
            <person name="Lebrun M.H."/>
            <person name="Dickman M."/>
        </authorList>
    </citation>
    <scope>NUCLEOTIDE SEQUENCE [LARGE SCALE GENOMIC DNA]</scope>
    <source>
        <strain evidence="2">T4</strain>
    </source>
</reference>
<evidence type="ECO:0000313" key="1">
    <source>
        <dbReference type="EMBL" id="CCD46636.1"/>
    </source>
</evidence>
<organism evidence="1 2">
    <name type="scientific">Botryotinia fuckeliana (strain T4)</name>
    <name type="common">Noble rot fungus</name>
    <name type="synonym">Botrytis cinerea</name>
    <dbReference type="NCBI Taxonomy" id="999810"/>
    <lineage>
        <taxon>Eukaryota</taxon>
        <taxon>Fungi</taxon>
        <taxon>Dikarya</taxon>
        <taxon>Ascomycota</taxon>
        <taxon>Pezizomycotina</taxon>
        <taxon>Leotiomycetes</taxon>
        <taxon>Helotiales</taxon>
        <taxon>Sclerotiniaceae</taxon>
        <taxon>Botrytis</taxon>
    </lineage>
</organism>
<gene>
    <name evidence="1" type="ORF">BofuT4_uP042470.1</name>
</gene>
<accession>G2Y1U6</accession>
<sequence>MAFGVSDTTQYTLGDMYSVLFEGYTCHLSGFLKLQTARYAAKRTAFSNVTPKAPPPASTYVIPVLTTL</sequence>
<dbReference type="Proteomes" id="UP000008177">
    <property type="component" value="Unplaced contigs"/>
</dbReference>